<evidence type="ECO:0000313" key="2">
    <source>
        <dbReference type="Proteomes" id="UP000765509"/>
    </source>
</evidence>
<evidence type="ECO:0000313" key="1">
    <source>
        <dbReference type="EMBL" id="MBW0526507.1"/>
    </source>
</evidence>
<organism evidence="1 2">
    <name type="scientific">Austropuccinia psidii MF-1</name>
    <dbReference type="NCBI Taxonomy" id="1389203"/>
    <lineage>
        <taxon>Eukaryota</taxon>
        <taxon>Fungi</taxon>
        <taxon>Dikarya</taxon>
        <taxon>Basidiomycota</taxon>
        <taxon>Pucciniomycotina</taxon>
        <taxon>Pucciniomycetes</taxon>
        <taxon>Pucciniales</taxon>
        <taxon>Sphaerophragmiaceae</taxon>
        <taxon>Austropuccinia</taxon>
    </lineage>
</organism>
<sequence>MEISPKKCHFEYSELKALGDPVSGSSLGIDKNKLAEVLLKLMPQTKKEMQSSLGFAGYYRHNIKDFAGIAKSLSELCDQQTVYEMIEERVKAYEELKNALKNSPFLLMPD</sequence>
<dbReference type="InterPro" id="IPR043502">
    <property type="entry name" value="DNA/RNA_pol_sf"/>
</dbReference>
<dbReference type="AlphaFoldDB" id="A0A9Q3EV09"/>
<keyword evidence="2" id="KW-1185">Reference proteome</keyword>
<dbReference type="SUPFAM" id="SSF56672">
    <property type="entry name" value="DNA/RNA polymerases"/>
    <property type="match status" value="1"/>
</dbReference>
<proteinExistence type="predicted"/>
<dbReference type="InterPro" id="IPR043128">
    <property type="entry name" value="Rev_trsase/Diguanyl_cyclase"/>
</dbReference>
<comment type="caution">
    <text evidence="1">The sequence shown here is derived from an EMBL/GenBank/DDBJ whole genome shotgun (WGS) entry which is preliminary data.</text>
</comment>
<reference evidence="1" key="1">
    <citation type="submission" date="2021-03" db="EMBL/GenBank/DDBJ databases">
        <title>Draft genome sequence of rust myrtle Austropuccinia psidii MF-1, a brazilian biotype.</title>
        <authorList>
            <person name="Quecine M.C."/>
            <person name="Pachon D.M.R."/>
            <person name="Bonatelli M.L."/>
            <person name="Correr F.H."/>
            <person name="Franceschini L.M."/>
            <person name="Leite T.F."/>
            <person name="Margarido G.R.A."/>
            <person name="Almeida C.A."/>
            <person name="Ferrarezi J.A."/>
            <person name="Labate C.A."/>
        </authorList>
    </citation>
    <scope>NUCLEOTIDE SEQUENCE</scope>
    <source>
        <strain evidence="1">MF-1</strain>
    </source>
</reference>
<dbReference type="PANTHER" id="PTHR33064">
    <property type="entry name" value="POL PROTEIN"/>
    <property type="match status" value="1"/>
</dbReference>
<accession>A0A9Q3EV09</accession>
<dbReference type="OrthoDB" id="9950135at2759"/>
<name>A0A9Q3EV09_9BASI</name>
<dbReference type="PANTHER" id="PTHR33064:SF37">
    <property type="entry name" value="RIBONUCLEASE H"/>
    <property type="match status" value="1"/>
</dbReference>
<gene>
    <name evidence="1" type="ORF">O181_066222</name>
</gene>
<protein>
    <submittedName>
        <fullName evidence="1">Uncharacterized protein</fullName>
    </submittedName>
</protein>
<dbReference type="EMBL" id="AVOT02032716">
    <property type="protein sequence ID" value="MBW0526507.1"/>
    <property type="molecule type" value="Genomic_DNA"/>
</dbReference>
<dbReference type="Gene3D" id="3.30.70.270">
    <property type="match status" value="1"/>
</dbReference>
<dbReference type="Proteomes" id="UP000765509">
    <property type="component" value="Unassembled WGS sequence"/>
</dbReference>
<dbReference type="InterPro" id="IPR051320">
    <property type="entry name" value="Viral_Replic_Matur_Polypro"/>
</dbReference>